<accession>A0A7Y4GML2</accession>
<keyword evidence="1" id="KW-1133">Transmembrane helix</keyword>
<dbReference type="AlphaFoldDB" id="A0A7Y4GML2"/>
<feature type="transmembrane region" description="Helical" evidence="1">
    <location>
        <begin position="271"/>
        <end position="291"/>
    </location>
</feature>
<name>A0A7Y4GML2_9BRAD</name>
<feature type="transmembrane region" description="Helical" evidence="1">
    <location>
        <begin position="168"/>
        <end position="185"/>
    </location>
</feature>
<dbReference type="EMBL" id="JAAVLX010000001">
    <property type="protein sequence ID" value="NOJ38067.1"/>
    <property type="molecule type" value="Genomic_DNA"/>
</dbReference>
<dbReference type="Proteomes" id="UP000544122">
    <property type="component" value="Unassembled WGS sequence"/>
</dbReference>
<keyword evidence="1" id="KW-0812">Transmembrane</keyword>
<evidence type="ECO:0000256" key="1">
    <source>
        <dbReference type="SAM" id="Phobius"/>
    </source>
</evidence>
<keyword evidence="1" id="KW-0472">Membrane</keyword>
<evidence type="ECO:0000313" key="2">
    <source>
        <dbReference type="EMBL" id="NOJ38067.1"/>
    </source>
</evidence>
<reference evidence="2 3" key="1">
    <citation type="submission" date="2020-03" db="EMBL/GenBank/DDBJ databases">
        <title>Bradyrhizobium diversity isolated from nodules of Indigofera sp.</title>
        <authorList>
            <person name="Klepa M."/>
            <person name="Helene L."/>
            <person name="Hungria M."/>
        </authorList>
    </citation>
    <scope>NUCLEOTIDE SEQUENCE [LARGE SCALE GENOMIC DNA]</scope>
    <source>
        <strain evidence="2 3">WSM 1791</strain>
    </source>
</reference>
<evidence type="ECO:0000313" key="3">
    <source>
        <dbReference type="Proteomes" id="UP000544122"/>
    </source>
</evidence>
<dbReference type="RefSeq" id="WP_171577391.1">
    <property type="nucleotide sequence ID" value="NZ_JAAVLX010000001.1"/>
</dbReference>
<protein>
    <submittedName>
        <fullName evidence="2">ABC transporter permease subunit</fullName>
    </submittedName>
</protein>
<organism evidence="2 3">
    <name type="scientific">Bradyrhizobium australiense</name>
    <dbReference type="NCBI Taxonomy" id="2721161"/>
    <lineage>
        <taxon>Bacteria</taxon>
        <taxon>Pseudomonadati</taxon>
        <taxon>Pseudomonadota</taxon>
        <taxon>Alphaproteobacteria</taxon>
        <taxon>Hyphomicrobiales</taxon>
        <taxon>Nitrobacteraceae</taxon>
        <taxon>Bradyrhizobium</taxon>
    </lineage>
</organism>
<sequence length="460" mass="49149">MRSPKPYDAQAAPLRPLLAKEIREIVSGRSLWTMLLLLCPLIGYSFFQAVSLYSESSSAALQSPVLANSLSPLDGILVPTLGSFYVAVTLLFPFVAIRVLGHEKESGALRLLVQLPYRTPTLVVMKLIAVVLAWLLASIPALSALAVWRTLGGHLALAETSNLLFGHLLYGTLIGALALFAASIAESAATAAIIALAVTIGSWVLDFTVAGHPGLLAWIAQLSFTQTLRPFEQGLLSVGLVLGIAGVIGGCVALASVWLPPGIPPHQKLRRSAPCILAIAAILGAATQAGWSVDVTEDRRNSFAAADQQLLATLGLPLVIRVHLAAEDPRYADLQRNVLSKLERAAPKVSVSLVGSRQYPATGSGEESYGEVQYVYGGRSEVSRSTSPREILPLIYSLAGVSQPSPMSGGEYPGYPLVVSADVTLLWFFGALPVFIAIFWWWSRHPRRFDRSLMPEGGPS</sequence>
<comment type="caution">
    <text evidence="2">The sequence shown here is derived from an EMBL/GenBank/DDBJ whole genome shotgun (WGS) entry which is preliminary data.</text>
</comment>
<feature type="transmembrane region" description="Helical" evidence="1">
    <location>
        <begin position="76"/>
        <end position="101"/>
    </location>
</feature>
<dbReference type="GO" id="GO:0005886">
    <property type="term" value="C:plasma membrane"/>
    <property type="evidence" value="ECO:0007669"/>
    <property type="project" value="UniProtKB-SubCell"/>
</dbReference>
<gene>
    <name evidence="2" type="ORF">HCN58_00230</name>
</gene>
<keyword evidence="3" id="KW-1185">Reference proteome</keyword>
<feature type="transmembrane region" description="Helical" evidence="1">
    <location>
        <begin position="425"/>
        <end position="442"/>
    </location>
</feature>
<feature type="transmembrane region" description="Helical" evidence="1">
    <location>
        <begin position="30"/>
        <end position="47"/>
    </location>
</feature>
<dbReference type="Pfam" id="PF12679">
    <property type="entry name" value="ABC2_membrane_2"/>
    <property type="match status" value="1"/>
</dbReference>
<feature type="transmembrane region" description="Helical" evidence="1">
    <location>
        <begin position="192"/>
        <end position="215"/>
    </location>
</feature>
<proteinExistence type="predicted"/>
<feature type="transmembrane region" description="Helical" evidence="1">
    <location>
        <begin position="235"/>
        <end position="259"/>
    </location>
</feature>
<dbReference type="GO" id="GO:0140359">
    <property type="term" value="F:ABC-type transporter activity"/>
    <property type="evidence" value="ECO:0007669"/>
    <property type="project" value="InterPro"/>
</dbReference>
<feature type="transmembrane region" description="Helical" evidence="1">
    <location>
        <begin position="122"/>
        <end position="148"/>
    </location>
</feature>